<gene>
    <name evidence="1" type="ORF">GBK04_10995</name>
</gene>
<accession>A0A7C9BFM4</accession>
<dbReference type="RefSeq" id="WP_152759624.1">
    <property type="nucleotide sequence ID" value="NZ_WHLY01000002.1"/>
</dbReference>
<keyword evidence="2" id="KW-1185">Reference proteome</keyword>
<proteinExistence type="predicted"/>
<dbReference type="AlphaFoldDB" id="A0A7C9BFM4"/>
<dbReference type="PANTHER" id="PTHR41368">
    <property type="entry name" value="PROTEIN YGHO"/>
    <property type="match status" value="1"/>
</dbReference>
<evidence type="ECO:0000313" key="2">
    <source>
        <dbReference type="Proteomes" id="UP000479293"/>
    </source>
</evidence>
<dbReference type="InterPro" id="IPR039968">
    <property type="entry name" value="BcerS-like"/>
</dbReference>
<dbReference type="InterPro" id="IPR016181">
    <property type="entry name" value="Acyl_CoA_acyltransferase"/>
</dbReference>
<dbReference type="Gene3D" id="3.40.630.30">
    <property type="match status" value="1"/>
</dbReference>
<dbReference type="Proteomes" id="UP000479293">
    <property type="component" value="Unassembled WGS sequence"/>
</dbReference>
<dbReference type="PANTHER" id="PTHR41368:SF1">
    <property type="entry name" value="PROTEIN YGHO"/>
    <property type="match status" value="1"/>
</dbReference>
<dbReference type="SUPFAM" id="SSF55729">
    <property type="entry name" value="Acyl-CoA N-acyltransferases (Nat)"/>
    <property type="match status" value="1"/>
</dbReference>
<organism evidence="1 2">
    <name type="scientific">Salmonirosea aquatica</name>
    <dbReference type="NCBI Taxonomy" id="2654236"/>
    <lineage>
        <taxon>Bacteria</taxon>
        <taxon>Pseudomonadati</taxon>
        <taxon>Bacteroidota</taxon>
        <taxon>Cytophagia</taxon>
        <taxon>Cytophagales</taxon>
        <taxon>Spirosomataceae</taxon>
        <taxon>Salmonirosea</taxon>
    </lineage>
</organism>
<comment type="caution">
    <text evidence="1">The sequence shown here is derived from an EMBL/GenBank/DDBJ whole genome shotgun (WGS) entry which is preliminary data.</text>
</comment>
<evidence type="ECO:0000313" key="1">
    <source>
        <dbReference type="EMBL" id="MPR33881.1"/>
    </source>
</evidence>
<dbReference type="EMBL" id="WHLY01000002">
    <property type="protein sequence ID" value="MPR33881.1"/>
    <property type="molecule type" value="Genomic_DNA"/>
</dbReference>
<name>A0A7C9BFM4_9BACT</name>
<evidence type="ECO:0008006" key="3">
    <source>
        <dbReference type="Google" id="ProtNLM"/>
    </source>
</evidence>
<reference evidence="1 2" key="1">
    <citation type="submission" date="2019-10" db="EMBL/GenBank/DDBJ databases">
        <title>Draft Genome Sequence of Cytophagaceae sp. SJW1-29.</title>
        <authorList>
            <person name="Choi A."/>
        </authorList>
    </citation>
    <scope>NUCLEOTIDE SEQUENCE [LARGE SCALE GENOMIC DNA]</scope>
    <source>
        <strain evidence="1 2">SJW1-29</strain>
    </source>
</reference>
<sequence>MKIVEVGTDPLRRNEFLQLPVRIYRHNPYWIRPLNEDIEKVFDPQTNKYFKNGECIRWLVIDHSDQTVGRVAAFINQKTVDKGNEQPTGGLGFFECANDAGVARLLFDACRNWLAERGMEAMDGPINFGERDSHWGLLVEGYDKEPTYGMDYHMPYYRSFFEDYGFENYFEQYTYYLPMREEVVRPLLHPAVFGRAEKIYATPGYDFRHVRKNQLEKFAEDFRVIYNKAWAANLGTSDMSMEQSRALMQRMKPVLEEELMWFGYYEDQPIAFFIMLPELNQIFKHVNGKLDWIGKLKFLYHKIMKTNHRAFGVIFGVIPEFQKKGIESAIAMAYSKVAWRPGYQYTDLELNWIGDFNPKMMNFAKMLGGVIIKKHITYRYLFDRDKEFKRHPAM</sequence>
<protein>
    <recommendedName>
        <fullName evidence="3">GNAT family N-acetyltransferase</fullName>
    </recommendedName>
</protein>